<proteinExistence type="inferred from homology"/>
<keyword evidence="8" id="KW-1185">Reference proteome</keyword>
<dbReference type="OrthoDB" id="27652at2759"/>
<dbReference type="AlphaFoldDB" id="A0A074ZJ75"/>
<name>A0A074ZJ75_OPIVI</name>
<dbReference type="SUPFAM" id="SSF54001">
    <property type="entry name" value="Cysteine proteinases"/>
    <property type="match status" value="1"/>
</dbReference>
<dbReference type="PROSITE" id="PS00972">
    <property type="entry name" value="USP_1"/>
    <property type="match status" value="1"/>
</dbReference>
<evidence type="ECO:0000313" key="7">
    <source>
        <dbReference type="EMBL" id="KER25822.1"/>
    </source>
</evidence>
<keyword evidence="3 5" id="KW-0645">Protease</keyword>
<dbReference type="GO" id="GO:0006508">
    <property type="term" value="P:proteolysis"/>
    <property type="evidence" value="ECO:0007669"/>
    <property type="project" value="UniProtKB-KW"/>
</dbReference>
<keyword evidence="5" id="KW-0833">Ubl conjugation pathway</keyword>
<organism evidence="7 8">
    <name type="scientific">Opisthorchis viverrini</name>
    <name type="common">Southeast Asian liver fluke</name>
    <dbReference type="NCBI Taxonomy" id="6198"/>
    <lineage>
        <taxon>Eukaryota</taxon>
        <taxon>Metazoa</taxon>
        <taxon>Spiralia</taxon>
        <taxon>Lophotrochozoa</taxon>
        <taxon>Platyhelminthes</taxon>
        <taxon>Trematoda</taxon>
        <taxon>Digenea</taxon>
        <taxon>Opisthorchiida</taxon>
        <taxon>Opisthorchiata</taxon>
        <taxon>Opisthorchiidae</taxon>
        <taxon>Opisthorchis</taxon>
    </lineage>
</organism>
<dbReference type="CTD" id="20320975"/>
<dbReference type="InterPro" id="IPR038765">
    <property type="entry name" value="Papain-like_cys_pep_sf"/>
</dbReference>
<keyword evidence="4 5" id="KW-0378">Hydrolase</keyword>
<reference evidence="7 8" key="1">
    <citation type="submission" date="2013-11" db="EMBL/GenBank/DDBJ databases">
        <title>Opisthorchis viverrini - life in the bile duct.</title>
        <authorList>
            <person name="Young N.D."/>
            <person name="Nagarajan N."/>
            <person name="Lin S.J."/>
            <person name="Korhonen P.K."/>
            <person name="Jex A.R."/>
            <person name="Hall R.S."/>
            <person name="Safavi-Hemami H."/>
            <person name="Kaewkong W."/>
            <person name="Bertrand D."/>
            <person name="Gao S."/>
            <person name="Seet Q."/>
            <person name="Wongkham S."/>
            <person name="Teh B.T."/>
            <person name="Wongkham C."/>
            <person name="Intapan P.M."/>
            <person name="Maleewong W."/>
            <person name="Yang X."/>
            <person name="Hu M."/>
            <person name="Wang Z."/>
            <person name="Hofmann A."/>
            <person name="Sternberg P.W."/>
            <person name="Tan P."/>
            <person name="Wang J."/>
            <person name="Gasser R.B."/>
        </authorList>
    </citation>
    <scope>NUCLEOTIDE SEQUENCE [LARGE SCALE GENOMIC DNA]</scope>
</reference>
<keyword evidence="5" id="KW-0788">Thiol protease</keyword>
<feature type="domain" description="USP" evidence="6">
    <location>
        <begin position="79"/>
        <end position="398"/>
    </location>
</feature>
<dbReference type="InterPro" id="IPR018200">
    <property type="entry name" value="USP_CS"/>
</dbReference>
<dbReference type="GO" id="GO:0005829">
    <property type="term" value="C:cytosol"/>
    <property type="evidence" value="ECO:0007669"/>
    <property type="project" value="TreeGrafter"/>
</dbReference>
<evidence type="ECO:0000259" key="6">
    <source>
        <dbReference type="PROSITE" id="PS50235"/>
    </source>
</evidence>
<dbReference type="EC" id="3.4.19.12" evidence="5"/>
<evidence type="ECO:0000313" key="8">
    <source>
        <dbReference type="Proteomes" id="UP000054324"/>
    </source>
</evidence>
<evidence type="ECO:0000256" key="1">
    <source>
        <dbReference type="ARBA" id="ARBA00000707"/>
    </source>
</evidence>
<evidence type="ECO:0000256" key="4">
    <source>
        <dbReference type="ARBA" id="ARBA00022801"/>
    </source>
</evidence>
<dbReference type="PROSITE" id="PS00973">
    <property type="entry name" value="USP_2"/>
    <property type="match status" value="1"/>
</dbReference>
<dbReference type="PROSITE" id="PS50235">
    <property type="entry name" value="USP_3"/>
    <property type="match status" value="1"/>
</dbReference>
<dbReference type="STRING" id="6198.A0A074ZJ75"/>
<dbReference type="GO" id="GO:0005634">
    <property type="term" value="C:nucleus"/>
    <property type="evidence" value="ECO:0007669"/>
    <property type="project" value="TreeGrafter"/>
</dbReference>
<dbReference type="EMBL" id="KL596765">
    <property type="protein sequence ID" value="KER25822.1"/>
    <property type="molecule type" value="Genomic_DNA"/>
</dbReference>
<dbReference type="InterPro" id="IPR050164">
    <property type="entry name" value="Peptidase_C19"/>
</dbReference>
<comment type="catalytic activity">
    <reaction evidence="1 5">
        <text>Thiol-dependent hydrolysis of ester, thioester, amide, peptide and isopeptide bonds formed by the C-terminal Gly of ubiquitin (a 76-residue protein attached to proteins as an intracellular targeting signal).</text>
        <dbReference type="EC" id="3.4.19.12"/>
    </reaction>
</comment>
<dbReference type="RefSeq" id="XP_009170425.1">
    <property type="nucleotide sequence ID" value="XM_009172161.1"/>
</dbReference>
<evidence type="ECO:0000256" key="2">
    <source>
        <dbReference type="ARBA" id="ARBA00009085"/>
    </source>
</evidence>
<gene>
    <name evidence="7" type="ORF">T265_06796</name>
</gene>
<dbReference type="Gene3D" id="3.90.70.10">
    <property type="entry name" value="Cysteine proteinases"/>
    <property type="match status" value="1"/>
</dbReference>
<dbReference type="GeneID" id="20320975"/>
<dbReference type="GO" id="GO:0004843">
    <property type="term" value="F:cysteine-type deubiquitinase activity"/>
    <property type="evidence" value="ECO:0007669"/>
    <property type="project" value="UniProtKB-UniRule"/>
</dbReference>
<accession>A0A074ZJ75</accession>
<dbReference type="CDD" id="cd02663">
    <property type="entry name" value="Peptidase_C19G"/>
    <property type="match status" value="1"/>
</dbReference>
<evidence type="ECO:0000256" key="3">
    <source>
        <dbReference type="ARBA" id="ARBA00022670"/>
    </source>
</evidence>
<dbReference type="GO" id="GO:0016579">
    <property type="term" value="P:protein deubiquitination"/>
    <property type="evidence" value="ECO:0007669"/>
    <property type="project" value="InterPro"/>
</dbReference>
<dbReference type="InterPro" id="IPR028889">
    <property type="entry name" value="USP"/>
</dbReference>
<dbReference type="KEGG" id="ovi:T265_06796"/>
<dbReference type="Proteomes" id="UP000054324">
    <property type="component" value="Unassembled WGS sequence"/>
</dbReference>
<comment type="similarity">
    <text evidence="2 5">Belongs to the peptidase C19 family.</text>
</comment>
<dbReference type="Pfam" id="PF00443">
    <property type="entry name" value="UCH"/>
    <property type="match status" value="1"/>
</dbReference>
<sequence length="444" mass="50882">MRILALASILPRAENIKSSATPSFHLCLSGERQPLTDKNKTDPGNLGKSLDPVYQSGLNSSQLEKEIADDRTLINERYFGLVNFGNTCYCNSVLQALFFCKPFREKVLQYRLTKSHKKETLLSCLADLFHAITTQKKSVGQIAPKKFISRLKRENGAFDNYLQQDAHEFLIYILNEISDILQAEQQADQQLRKAERSDNDKNPDSVSADRSQNWIQDIFQGCLTNETRCLTCENVRTKDEDFLDLSVDIAQNCSIVYCLKFFSDTEMMQSENKYYCEFCRCKQEAQKCMRVKKPPLILALHLKRFKYSEEVNSFTKLSCRVVFPTELRLPNTSGGAADQNWLYKLIAVVVHSGSGPNRGHYVTLVKSHGLWLLFDDEVVDAKVEFGLQKVYSTVQLRRDIQFGEISSRSASIVRRNLPVFLELRRLVGRTGRCLSERTAWHVLR</sequence>
<dbReference type="InterPro" id="IPR001394">
    <property type="entry name" value="Peptidase_C19_UCH"/>
</dbReference>
<dbReference type="PANTHER" id="PTHR24006">
    <property type="entry name" value="UBIQUITIN CARBOXYL-TERMINAL HYDROLASE"/>
    <property type="match status" value="1"/>
</dbReference>
<dbReference type="PANTHER" id="PTHR24006:SF733">
    <property type="entry name" value="RE52890P"/>
    <property type="match status" value="1"/>
</dbReference>
<evidence type="ECO:0000256" key="5">
    <source>
        <dbReference type="RuleBase" id="RU366025"/>
    </source>
</evidence>
<protein>
    <recommendedName>
        <fullName evidence="5">Ubiquitin carboxyl-terminal hydrolase</fullName>
        <ecNumber evidence="5">3.4.19.12</ecNumber>
    </recommendedName>
</protein>